<gene>
    <name evidence="2" type="ORF">METZ01_LOCUS27389</name>
</gene>
<proteinExistence type="predicted"/>
<dbReference type="InterPro" id="IPR050407">
    <property type="entry name" value="Geranylgeranyl_reductase"/>
</dbReference>
<dbReference type="SUPFAM" id="SSF51905">
    <property type="entry name" value="FAD/NAD(P)-binding domain"/>
    <property type="match status" value="1"/>
</dbReference>
<dbReference type="PANTHER" id="PTHR42685">
    <property type="entry name" value="GERANYLGERANYL DIPHOSPHATE REDUCTASE"/>
    <property type="match status" value="1"/>
</dbReference>
<feature type="non-terminal residue" evidence="2">
    <location>
        <position position="251"/>
    </location>
</feature>
<accession>A0A381Q5A5</accession>
<feature type="domain" description="FAD-binding" evidence="1">
    <location>
        <begin position="6"/>
        <end position="165"/>
    </location>
</feature>
<dbReference type="PANTHER" id="PTHR42685:SF19">
    <property type="entry name" value="POSSIBLE OXIDOREDUCTASE"/>
    <property type="match status" value="1"/>
</dbReference>
<dbReference type="InterPro" id="IPR036188">
    <property type="entry name" value="FAD/NAD-bd_sf"/>
</dbReference>
<evidence type="ECO:0000313" key="2">
    <source>
        <dbReference type="EMBL" id="SUZ74535.1"/>
    </source>
</evidence>
<dbReference type="InterPro" id="IPR002938">
    <property type="entry name" value="FAD-bd"/>
</dbReference>
<dbReference type="EMBL" id="UINC01001215">
    <property type="protein sequence ID" value="SUZ74535.1"/>
    <property type="molecule type" value="Genomic_DNA"/>
</dbReference>
<dbReference type="Gene3D" id="3.50.50.60">
    <property type="entry name" value="FAD/NAD(P)-binding domain"/>
    <property type="match status" value="1"/>
</dbReference>
<name>A0A381Q5A5_9ZZZZ</name>
<dbReference type="GO" id="GO:0071949">
    <property type="term" value="F:FAD binding"/>
    <property type="evidence" value="ECO:0007669"/>
    <property type="project" value="InterPro"/>
</dbReference>
<evidence type="ECO:0000259" key="1">
    <source>
        <dbReference type="Pfam" id="PF01494"/>
    </source>
</evidence>
<dbReference type="PRINTS" id="PR00420">
    <property type="entry name" value="RNGMNOXGNASE"/>
</dbReference>
<sequence length="251" mass="27880">MHEKYYDVIIIGGGPAGLFAGIVCARNNLKTLILEKQVYPIDKACGEGIMPTGVEHLRELGIAPFVEKYPYHYFKGIRYISGKGRTAEANFAEGSGWGIQRVVFSSALLECAATLSNLEIRAGASAVYTLGENPKVNLNNTVLCPKLLIGADGLHSQVRKLANLEALFPKLKRWGVRQHFNVEPWSVFVEIYWGPGLEAYVTPVSVSSVNVSLLWDAKRYKPEHGGKKLFASLLKEFPELQERINKEDVMD</sequence>
<protein>
    <recommendedName>
        <fullName evidence="1">FAD-binding domain-containing protein</fullName>
    </recommendedName>
</protein>
<reference evidence="2" key="1">
    <citation type="submission" date="2018-05" db="EMBL/GenBank/DDBJ databases">
        <authorList>
            <person name="Lanie J.A."/>
            <person name="Ng W.-L."/>
            <person name="Kazmierczak K.M."/>
            <person name="Andrzejewski T.M."/>
            <person name="Davidsen T.M."/>
            <person name="Wayne K.J."/>
            <person name="Tettelin H."/>
            <person name="Glass J.I."/>
            <person name="Rusch D."/>
            <person name="Podicherti R."/>
            <person name="Tsui H.-C.T."/>
            <person name="Winkler M.E."/>
        </authorList>
    </citation>
    <scope>NUCLEOTIDE SEQUENCE</scope>
</reference>
<dbReference type="Pfam" id="PF01494">
    <property type="entry name" value="FAD_binding_3"/>
    <property type="match status" value="1"/>
</dbReference>
<dbReference type="AlphaFoldDB" id="A0A381Q5A5"/>
<organism evidence="2">
    <name type="scientific">marine metagenome</name>
    <dbReference type="NCBI Taxonomy" id="408172"/>
    <lineage>
        <taxon>unclassified sequences</taxon>
        <taxon>metagenomes</taxon>
        <taxon>ecological metagenomes</taxon>
    </lineage>
</organism>